<evidence type="ECO:0000313" key="1">
    <source>
        <dbReference type="EMBL" id="AVX03230.1"/>
    </source>
</evidence>
<dbReference type="KEGG" id="mmyr:MXMO3_00697"/>
<dbReference type="Gene3D" id="1.10.10.10">
    <property type="entry name" value="Winged helix-like DNA-binding domain superfamily/Winged helix DNA-binding domain"/>
    <property type="match status" value="1"/>
</dbReference>
<dbReference type="SUPFAM" id="SSF46785">
    <property type="entry name" value="Winged helix' DNA-binding domain"/>
    <property type="match status" value="1"/>
</dbReference>
<reference evidence="1 2" key="1">
    <citation type="submission" date="2017-05" db="EMBL/GenBank/DDBJ databases">
        <title>Genome Analysis of Maritalea myrionectae HL2708#5.</title>
        <authorList>
            <consortium name="Cotde Inc.-PKNU"/>
            <person name="Jang D."/>
            <person name="Oh H.-M."/>
        </authorList>
    </citation>
    <scope>NUCLEOTIDE SEQUENCE [LARGE SCALE GENOMIC DNA]</scope>
    <source>
        <strain evidence="1 2">HL2708#5</strain>
    </source>
</reference>
<evidence type="ECO:0000313" key="2">
    <source>
        <dbReference type="Proteomes" id="UP000258927"/>
    </source>
</evidence>
<protein>
    <recommendedName>
        <fullName evidence="3">HTH marR-type domain-containing protein</fullName>
    </recommendedName>
</protein>
<evidence type="ECO:0008006" key="3">
    <source>
        <dbReference type="Google" id="ProtNLM"/>
    </source>
</evidence>
<dbReference type="STRING" id="1122213.GCA_000423365_02101"/>
<dbReference type="InterPro" id="IPR036390">
    <property type="entry name" value="WH_DNA-bd_sf"/>
</dbReference>
<sequence>MQLGAIARQEALAPLRTHGLQTGDDVILFWLADQSRMTLEDMRIGLDMPPHQFNALIGRLDSAKMLESQADETDGTIHLFLSAIALNVLQDIHKNLKALDKELTADLSAHKTKKLKKLLSKISNLF</sequence>
<name>A0A2R4MB48_9HYPH</name>
<dbReference type="AlphaFoldDB" id="A0A2R4MB48"/>
<proteinExistence type="predicted"/>
<gene>
    <name evidence="1" type="ORF">MXMO3_00697</name>
</gene>
<accession>A0A2R4MB48</accession>
<keyword evidence="2" id="KW-1185">Reference proteome</keyword>
<organism evidence="1 2">
    <name type="scientific">Maritalea myrionectae</name>
    <dbReference type="NCBI Taxonomy" id="454601"/>
    <lineage>
        <taxon>Bacteria</taxon>
        <taxon>Pseudomonadati</taxon>
        <taxon>Pseudomonadota</taxon>
        <taxon>Alphaproteobacteria</taxon>
        <taxon>Hyphomicrobiales</taxon>
        <taxon>Devosiaceae</taxon>
        <taxon>Maritalea</taxon>
    </lineage>
</organism>
<dbReference type="Proteomes" id="UP000258927">
    <property type="component" value="Chromosome"/>
</dbReference>
<dbReference type="EMBL" id="CP021330">
    <property type="protein sequence ID" value="AVX03230.1"/>
    <property type="molecule type" value="Genomic_DNA"/>
</dbReference>
<dbReference type="InterPro" id="IPR036388">
    <property type="entry name" value="WH-like_DNA-bd_sf"/>
</dbReference>